<protein>
    <submittedName>
        <fullName evidence="1">Uncharacterized protein</fullName>
    </submittedName>
</protein>
<dbReference type="AlphaFoldDB" id="A0AAV3K4Y9"/>
<accession>A0AAV3K4Y9</accession>
<reference evidence="2" key="1">
    <citation type="journal article" date="2013" name="Diversity">
        <title>Genome Sequence of Dickeya solani, a New soft Rot Pathogen of Potato, Suggests its Emergence May Be Related to a Novel Combination of Non-Ribosomal Peptide/Polyketide Synthetase Clusters.</title>
        <authorList>
            <person name="Garlant L."/>
            <person name="Koskinen P."/>
            <person name="Rouhiainen L."/>
            <person name="Laine P."/>
            <person name="Paulin L."/>
            <person name="Auvinen P."/>
            <person name="Holm L."/>
            <person name="Pirhonen M."/>
        </authorList>
    </citation>
    <scope>NUCLEOTIDE SEQUENCE [LARGE SCALE GENOMIC DNA]</scope>
    <source>
        <strain evidence="2">D s0432-1</strain>
    </source>
</reference>
<gene>
    <name evidence="1" type="ORF">A544_2322</name>
</gene>
<sequence>MAMVAIGTQTRASVQDLVVSRNDAMTATDGYVAAGHRLERDRFDSLIMEYRKRYRSCHDDKE</sequence>
<evidence type="ECO:0000313" key="2">
    <source>
        <dbReference type="Proteomes" id="UP000017142"/>
    </source>
</evidence>
<organism evidence="1 2">
    <name type="scientific">Dickeya solani D s0432-1</name>
    <dbReference type="NCBI Taxonomy" id="1231725"/>
    <lineage>
        <taxon>Bacteria</taxon>
        <taxon>Pseudomonadati</taxon>
        <taxon>Pseudomonadota</taxon>
        <taxon>Gammaproteobacteria</taxon>
        <taxon>Enterobacterales</taxon>
        <taxon>Pectobacteriaceae</taxon>
        <taxon>Dickeya</taxon>
    </lineage>
</organism>
<evidence type="ECO:0000313" key="1">
    <source>
        <dbReference type="EMBL" id="ERO55784.1"/>
    </source>
</evidence>
<comment type="caution">
    <text evidence="1">The sequence shown here is derived from an EMBL/GenBank/DDBJ whole genome shotgun (WGS) entry which is preliminary data.</text>
</comment>
<name>A0AAV3K4Y9_9GAMM</name>
<dbReference type="Proteomes" id="UP000017142">
    <property type="component" value="Unassembled WGS sequence"/>
</dbReference>
<proteinExistence type="predicted"/>
<dbReference type="EMBL" id="AMWE01000004">
    <property type="protein sequence ID" value="ERO55784.1"/>
    <property type="molecule type" value="Genomic_DNA"/>
</dbReference>